<comment type="caution">
    <text evidence="1">The sequence shown here is derived from an EMBL/GenBank/DDBJ whole genome shotgun (WGS) entry which is preliminary data.</text>
</comment>
<evidence type="ECO:0000313" key="1">
    <source>
        <dbReference type="EMBL" id="RKR75584.1"/>
    </source>
</evidence>
<dbReference type="Proteomes" id="UP000280008">
    <property type="component" value="Unassembled WGS sequence"/>
</dbReference>
<proteinExistence type="predicted"/>
<sequence length="256" mass="26421">MKIDVIASLTSCSSRSTAFTEASPGLFQYADYLGRPVYINKDALAGKVGDTSDPLNAATMTQSVHSDETGARVDLAQTNLRDGDTYRLGTNVFSGTGTPGGTVTLETTSFTSSPVSTTVADDGRWSLARSLGTGPYTVKLTQTAQGSTDVIDGIRLSLFVQPTVKPFTVSAKNGDTYRVGNVTFTGTGDGTAANTVTLDVTSPKGLGSVTVPVAKDGTWTLVRPMGTGPYTVSFTEKTASGAVLGVVGGITLRPNA</sequence>
<dbReference type="OrthoDB" id="5010996at2"/>
<reference evidence="1 2" key="1">
    <citation type="submission" date="2018-10" db="EMBL/GenBank/DDBJ databases">
        <title>Sequencing the genomes of 1000 actinobacteria strains.</title>
        <authorList>
            <person name="Klenk H.-P."/>
        </authorList>
    </citation>
    <scope>NUCLEOTIDE SEQUENCE [LARGE SCALE GENOMIC DNA]</scope>
    <source>
        <strain evidence="1 2">DSM 17894</strain>
    </source>
</reference>
<dbReference type="RefSeq" id="WP_147430176.1">
    <property type="nucleotide sequence ID" value="NZ_RBKS01000001.1"/>
</dbReference>
<dbReference type="EMBL" id="RBKS01000001">
    <property type="protein sequence ID" value="RKR75584.1"/>
    <property type="molecule type" value="Genomic_DNA"/>
</dbReference>
<protein>
    <submittedName>
        <fullName evidence="1">Uncharacterized protein</fullName>
    </submittedName>
</protein>
<organism evidence="1 2">
    <name type="scientific">Frondihabitans australicus</name>
    <dbReference type="NCBI Taxonomy" id="386892"/>
    <lineage>
        <taxon>Bacteria</taxon>
        <taxon>Bacillati</taxon>
        <taxon>Actinomycetota</taxon>
        <taxon>Actinomycetes</taxon>
        <taxon>Micrococcales</taxon>
        <taxon>Microbacteriaceae</taxon>
        <taxon>Frondihabitans</taxon>
    </lineage>
</organism>
<keyword evidence="2" id="KW-1185">Reference proteome</keyword>
<accession>A0A495IHY4</accession>
<gene>
    <name evidence="1" type="ORF">C8E83_2732</name>
</gene>
<evidence type="ECO:0000313" key="2">
    <source>
        <dbReference type="Proteomes" id="UP000280008"/>
    </source>
</evidence>
<dbReference type="AlphaFoldDB" id="A0A495IHY4"/>
<name>A0A495IHY4_9MICO</name>